<gene>
    <name evidence="1" type="ordered locus">Shell_0124</name>
</gene>
<evidence type="ECO:0000313" key="2">
    <source>
        <dbReference type="Proteomes" id="UP000002573"/>
    </source>
</evidence>
<evidence type="ECO:0008006" key="3">
    <source>
        <dbReference type="Google" id="ProtNLM"/>
    </source>
</evidence>
<proteinExistence type="predicted"/>
<keyword evidence="2" id="KW-1185">Reference proteome</keyword>
<dbReference type="KEGG" id="shc:Shell_0124"/>
<evidence type="ECO:0000313" key="1">
    <source>
        <dbReference type="EMBL" id="ADI31268.1"/>
    </source>
</evidence>
<reference evidence="2" key="1">
    <citation type="submission" date="2010-05" db="EMBL/GenBank/DDBJ databases">
        <title>Complete sequence of Staphylothermus hellenicus DSM 12710.</title>
        <authorList>
            <consortium name="US DOE Joint Genome Institute"/>
            <person name="Lucas S."/>
            <person name="Copeland A."/>
            <person name="Lapidus A."/>
            <person name="Cheng J.-F."/>
            <person name="Bruce D."/>
            <person name="Goodwin L."/>
            <person name="Pitluck S."/>
            <person name="Davenport K."/>
            <person name="Detter J.C."/>
            <person name="Han C."/>
            <person name="Tapia R."/>
            <person name="Larimer F."/>
            <person name="Land M."/>
            <person name="Hauser L."/>
            <person name="Kyrpides N."/>
            <person name="Mikhailova N."/>
            <person name="Anderson I.J."/>
            <person name="Woyke T."/>
        </authorList>
    </citation>
    <scope>NUCLEOTIDE SEQUENCE [LARGE SCALE GENOMIC DNA]</scope>
    <source>
        <strain evidence="2">DSM 12710 / JCM 10830 / BK20S6-10-b1 / P8</strain>
    </source>
</reference>
<sequence length="128" mass="15011">MSNSSMPEEIVRAYAVYLIVKRDSEKALSVLSRYYGILTPRIRIGLPKKHSKALGCYDPVKKTICLRSSEEYGNPFVVLHEYYHHLRNSRREYPGNEKYANRYALKSIMYFKELVRTGIRLDKVFDSL</sequence>
<dbReference type="EMBL" id="CP002051">
    <property type="protein sequence ID" value="ADI31268.1"/>
    <property type="molecule type" value="Genomic_DNA"/>
</dbReference>
<dbReference type="STRING" id="591019.Shell_0124"/>
<protein>
    <recommendedName>
        <fullName evidence="3">IrrE N-terminal-like domain-containing protein</fullName>
    </recommendedName>
</protein>
<dbReference type="Proteomes" id="UP000002573">
    <property type="component" value="Chromosome"/>
</dbReference>
<dbReference type="HOGENOM" id="CLU_1954757_0_0_2"/>
<dbReference type="GeneID" id="9233413"/>
<accession>D7DAS1</accession>
<dbReference type="AlphaFoldDB" id="D7DAS1"/>
<reference evidence="1 2" key="2">
    <citation type="journal article" date="2011" name="Stand. Genomic Sci.">
        <title>Complete genome sequence of Staphylothermus hellenicus P8.</title>
        <authorList>
            <person name="Anderson I."/>
            <person name="Wirth R."/>
            <person name="Lucas S."/>
            <person name="Copeland A."/>
            <person name="Lapidus A."/>
            <person name="Cheng J.F."/>
            <person name="Goodwin L."/>
            <person name="Pitluck S."/>
            <person name="Davenport K."/>
            <person name="Detter J.C."/>
            <person name="Han C."/>
            <person name="Tapia R."/>
            <person name="Land M."/>
            <person name="Hauser L."/>
            <person name="Pati A."/>
            <person name="Mikhailova N."/>
            <person name="Woyke T."/>
            <person name="Klenk H.P."/>
            <person name="Kyrpides N."/>
            <person name="Ivanova N."/>
        </authorList>
    </citation>
    <scope>NUCLEOTIDE SEQUENCE [LARGE SCALE GENOMIC DNA]</scope>
    <source>
        <strain evidence="2">DSM 12710 / JCM 10830 / BK20S6-10-b1 / P8</strain>
    </source>
</reference>
<organism evidence="1 2">
    <name type="scientific">Staphylothermus hellenicus (strain DSM 12710 / JCM 10830 / BK20S6-10-b1 / P8)</name>
    <dbReference type="NCBI Taxonomy" id="591019"/>
    <lineage>
        <taxon>Archaea</taxon>
        <taxon>Thermoproteota</taxon>
        <taxon>Thermoprotei</taxon>
        <taxon>Desulfurococcales</taxon>
        <taxon>Desulfurococcaceae</taxon>
        <taxon>Staphylothermus</taxon>
    </lineage>
</organism>
<dbReference type="eggNOG" id="arCOG12413">
    <property type="taxonomic scope" value="Archaea"/>
</dbReference>
<dbReference type="RefSeq" id="WP_013142466.1">
    <property type="nucleotide sequence ID" value="NC_014205.1"/>
</dbReference>
<name>D7DAS1_STAHD</name>